<proteinExistence type="predicted"/>
<gene>
    <name evidence="2" type="ORF">VNO77_41154</name>
</gene>
<dbReference type="Proteomes" id="UP001367508">
    <property type="component" value="Unassembled WGS sequence"/>
</dbReference>
<keyword evidence="3" id="KW-1185">Reference proteome</keyword>
<reference evidence="2 3" key="1">
    <citation type="submission" date="2024-01" db="EMBL/GenBank/DDBJ databases">
        <title>The genomes of 5 underutilized Papilionoideae crops provide insights into root nodulation and disease resistanc.</title>
        <authorList>
            <person name="Jiang F."/>
        </authorList>
    </citation>
    <scope>NUCLEOTIDE SEQUENCE [LARGE SCALE GENOMIC DNA]</scope>
    <source>
        <strain evidence="2">LVBAO_FW01</strain>
        <tissue evidence="2">Leaves</tissue>
    </source>
</reference>
<keyword evidence="1" id="KW-0472">Membrane</keyword>
<dbReference type="PANTHER" id="PTHR38925">
    <property type="entry name" value="PROTEIN, PUTATIVE-RELATED"/>
    <property type="match status" value="1"/>
</dbReference>
<dbReference type="PANTHER" id="PTHR38925:SF1">
    <property type="entry name" value="PROTEIN, PUTATIVE-RELATED"/>
    <property type="match status" value="1"/>
</dbReference>
<keyword evidence="1" id="KW-0812">Transmembrane</keyword>
<dbReference type="AlphaFoldDB" id="A0AAN9K0U7"/>
<feature type="transmembrane region" description="Helical" evidence="1">
    <location>
        <begin position="20"/>
        <end position="37"/>
    </location>
</feature>
<evidence type="ECO:0000313" key="2">
    <source>
        <dbReference type="EMBL" id="KAK7307786.1"/>
    </source>
</evidence>
<evidence type="ECO:0000313" key="3">
    <source>
        <dbReference type="Proteomes" id="UP001367508"/>
    </source>
</evidence>
<evidence type="ECO:0000256" key="1">
    <source>
        <dbReference type="SAM" id="Phobius"/>
    </source>
</evidence>
<name>A0AAN9K0U7_CANGL</name>
<dbReference type="EMBL" id="JAYMYQ010000010">
    <property type="protein sequence ID" value="KAK7307786.1"/>
    <property type="molecule type" value="Genomic_DNA"/>
</dbReference>
<organism evidence="2 3">
    <name type="scientific">Canavalia gladiata</name>
    <name type="common">Sword bean</name>
    <name type="synonym">Dolichos gladiatus</name>
    <dbReference type="NCBI Taxonomy" id="3824"/>
    <lineage>
        <taxon>Eukaryota</taxon>
        <taxon>Viridiplantae</taxon>
        <taxon>Streptophyta</taxon>
        <taxon>Embryophyta</taxon>
        <taxon>Tracheophyta</taxon>
        <taxon>Spermatophyta</taxon>
        <taxon>Magnoliopsida</taxon>
        <taxon>eudicotyledons</taxon>
        <taxon>Gunneridae</taxon>
        <taxon>Pentapetalae</taxon>
        <taxon>rosids</taxon>
        <taxon>fabids</taxon>
        <taxon>Fabales</taxon>
        <taxon>Fabaceae</taxon>
        <taxon>Papilionoideae</taxon>
        <taxon>50 kb inversion clade</taxon>
        <taxon>NPAAA clade</taxon>
        <taxon>indigoferoid/millettioid clade</taxon>
        <taxon>Phaseoleae</taxon>
        <taxon>Canavalia</taxon>
    </lineage>
</organism>
<accession>A0AAN9K0U7</accession>
<keyword evidence="1" id="KW-1133">Transmembrane helix</keyword>
<sequence length="108" mass="12184">MGLHLVFVAKFHLLLGRHSLSAAIVALLKLLLGLRVFREEAIYATSFFFFRMGQIVLNREIPFTNATRLDRALRLIFQTVTATSTTSSLSHDEELSQDILNTLSTLSF</sequence>
<protein>
    <submittedName>
        <fullName evidence="2">Uncharacterized protein</fullName>
    </submittedName>
</protein>
<comment type="caution">
    <text evidence="2">The sequence shown here is derived from an EMBL/GenBank/DDBJ whole genome shotgun (WGS) entry which is preliminary data.</text>
</comment>